<comment type="subcellular location">
    <subcellularLocation>
        <location evidence="8">Cytoplasm</location>
    </subcellularLocation>
</comment>
<comment type="similarity">
    <text evidence="8">Belongs to the MobA family.</text>
</comment>
<name>A0A5K7ZJI6_9BACT</name>
<dbReference type="HAMAP" id="MF_00316">
    <property type="entry name" value="MobA"/>
    <property type="match status" value="1"/>
</dbReference>
<evidence type="ECO:0000313" key="10">
    <source>
        <dbReference type="EMBL" id="BBO81041.1"/>
    </source>
</evidence>
<evidence type="ECO:0000256" key="2">
    <source>
        <dbReference type="ARBA" id="ARBA00022679"/>
    </source>
</evidence>
<evidence type="ECO:0000256" key="5">
    <source>
        <dbReference type="ARBA" id="ARBA00022842"/>
    </source>
</evidence>
<dbReference type="InterPro" id="IPR025877">
    <property type="entry name" value="MobA-like_NTP_Trfase"/>
</dbReference>
<evidence type="ECO:0000256" key="3">
    <source>
        <dbReference type="ARBA" id="ARBA00022723"/>
    </source>
</evidence>
<keyword evidence="1 8" id="KW-0963">Cytoplasm</keyword>
<evidence type="ECO:0000256" key="4">
    <source>
        <dbReference type="ARBA" id="ARBA00022741"/>
    </source>
</evidence>
<dbReference type="GO" id="GO:0061603">
    <property type="term" value="F:molybdenum cofactor guanylyltransferase activity"/>
    <property type="evidence" value="ECO:0007669"/>
    <property type="project" value="UniProtKB-EC"/>
</dbReference>
<accession>A0A5K7ZJI6</accession>
<dbReference type="Proteomes" id="UP000425960">
    <property type="component" value="Chromosome"/>
</dbReference>
<feature type="binding site" evidence="8">
    <location>
        <position position="108"/>
    </location>
    <ligand>
        <name>Mg(2+)</name>
        <dbReference type="ChEBI" id="CHEBI:18420"/>
    </ligand>
</feature>
<keyword evidence="7 8" id="KW-0501">Molybdenum cofactor biosynthesis</keyword>
<reference evidence="10 11" key="1">
    <citation type="submission" date="2019-11" db="EMBL/GenBank/DDBJ databases">
        <title>Comparative genomics of hydrocarbon-degrading Desulfosarcina strains.</title>
        <authorList>
            <person name="Watanabe M."/>
            <person name="Kojima H."/>
            <person name="Fukui M."/>
        </authorList>
    </citation>
    <scope>NUCLEOTIDE SEQUENCE [LARGE SCALE GENOMIC DNA]</scope>
    <source>
        <strain evidence="10 11">28bB2T</strain>
    </source>
</reference>
<keyword evidence="4 8" id="KW-0547">Nucleotide-binding</keyword>
<protein>
    <recommendedName>
        <fullName evidence="8">Probable molybdenum cofactor guanylyltransferase</fullName>
        <shortName evidence="8">MoCo guanylyltransferase</shortName>
        <ecNumber evidence="8">2.7.7.77</ecNumber>
    </recommendedName>
    <alternativeName>
        <fullName evidence="8">GTP:molybdopterin guanylyltransferase</fullName>
    </alternativeName>
    <alternativeName>
        <fullName evidence="8">Mo-MPT guanylyltransferase</fullName>
    </alternativeName>
    <alternativeName>
        <fullName evidence="8">Molybdopterin guanylyltransferase</fullName>
    </alternativeName>
    <alternativeName>
        <fullName evidence="8">Molybdopterin-guanine dinucleotide synthase</fullName>
        <shortName evidence="8">MGD synthase</shortName>
    </alternativeName>
</protein>
<dbReference type="InterPro" id="IPR013482">
    <property type="entry name" value="Molybde_CF_guanTrfase"/>
</dbReference>
<keyword evidence="2 8" id="KW-0808">Transferase</keyword>
<dbReference type="GO" id="GO:0006777">
    <property type="term" value="P:Mo-molybdopterin cofactor biosynthetic process"/>
    <property type="evidence" value="ECO:0007669"/>
    <property type="project" value="UniProtKB-KW"/>
</dbReference>
<dbReference type="InterPro" id="IPR029044">
    <property type="entry name" value="Nucleotide-diphossugar_trans"/>
</dbReference>
<keyword evidence="6 8" id="KW-0342">GTP-binding</keyword>
<dbReference type="GO" id="GO:0005737">
    <property type="term" value="C:cytoplasm"/>
    <property type="evidence" value="ECO:0007669"/>
    <property type="project" value="UniProtKB-SubCell"/>
</dbReference>
<organism evidence="10 11">
    <name type="scientific">Desulfosarcina ovata subsp. sediminis</name>
    <dbReference type="NCBI Taxonomy" id="885957"/>
    <lineage>
        <taxon>Bacteria</taxon>
        <taxon>Pseudomonadati</taxon>
        <taxon>Thermodesulfobacteriota</taxon>
        <taxon>Desulfobacteria</taxon>
        <taxon>Desulfobacterales</taxon>
        <taxon>Desulfosarcinaceae</taxon>
        <taxon>Desulfosarcina</taxon>
    </lineage>
</organism>
<dbReference type="EC" id="2.7.7.77" evidence="8"/>
<comment type="caution">
    <text evidence="8">Lacks conserved residue(s) required for the propagation of feature annotation.</text>
</comment>
<feature type="binding site" evidence="8">
    <location>
        <position position="79"/>
    </location>
    <ligand>
        <name>GTP</name>
        <dbReference type="ChEBI" id="CHEBI:37565"/>
    </ligand>
</feature>
<gene>
    <name evidence="10" type="primary">mobA_1</name>
    <name evidence="8" type="synonym">mobA</name>
    <name evidence="10" type="ORF">DSCO28_16070</name>
</gene>
<keyword evidence="3 8" id="KW-0479">Metal-binding</keyword>
<evidence type="ECO:0000256" key="1">
    <source>
        <dbReference type="ARBA" id="ARBA00022490"/>
    </source>
</evidence>
<evidence type="ECO:0000256" key="6">
    <source>
        <dbReference type="ARBA" id="ARBA00023134"/>
    </source>
</evidence>
<feature type="binding site" evidence="8">
    <location>
        <position position="34"/>
    </location>
    <ligand>
        <name>GTP</name>
        <dbReference type="ChEBI" id="CHEBI:37565"/>
    </ligand>
</feature>
<keyword evidence="10" id="KW-0548">Nucleotidyltransferase</keyword>
<dbReference type="KEGG" id="dov:DSCO28_16070"/>
<dbReference type="EMBL" id="AP021876">
    <property type="protein sequence ID" value="BBO81041.1"/>
    <property type="molecule type" value="Genomic_DNA"/>
</dbReference>
<feature type="binding site" evidence="8">
    <location>
        <position position="108"/>
    </location>
    <ligand>
        <name>GTP</name>
        <dbReference type="ChEBI" id="CHEBI:37565"/>
    </ligand>
</feature>
<comment type="domain">
    <text evidence="8">The N-terminal domain determines nucleotide recognition and specific binding, while the C-terminal domain determines the specific binding to the target protein.</text>
</comment>
<dbReference type="PANTHER" id="PTHR19136:SF81">
    <property type="entry name" value="MOLYBDENUM COFACTOR GUANYLYLTRANSFERASE"/>
    <property type="match status" value="1"/>
</dbReference>
<sequence>MPEIKPLIENQFQYQCGAIVLSGGLNTRMAGRNKAFLRVGGRSILERLLNCLKSKFEEILLVTRQPEVYADIPIRVVRDLYKDRSSLTGIHAGLKQSRAEYAFVVPCDTPFLLPAVIQLLIDTLTSDVDVVVPHVNGHYEPLCAIYSKRCIPFIETQLNRENYRIYDFFDLVNIKTLSTKQIASVDPDFISFFNVNTPEKHVFSHNLVQAIGGE</sequence>
<keyword evidence="5 8" id="KW-0460">Magnesium</keyword>
<dbReference type="GO" id="GO:0005525">
    <property type="term" value="F:GTP binding"/>
    <property type="evidence" value="ECO:0007669"/>
    <property type="project" value="UniProtKB-UniRule"/>
</dbReference>
<evidence type="ECO:0000256" key="8">
    <source>
        <dbReference type="HAMAP-Rule" id="MF_00316"/>
    </source>
</evidence>
<proteinExistence type="inferred from homology"/>
<feature type="binding site" evidence="8">
    <location>
        <begin position="21"/>
        <end position="23"/>
    </location>
    <ligand>
        <name>GTP</name>
        <dbReference type="ChEBI" id="CHEBI:37565"/>
    </ligand>
</feature>
<dbReference type="AlphaFoldDB" id="A0A5K7ZJI6"/>
<comment type="function">
    <text evidence="8">Transfers a GMP moiety from GTP to Mo-molybdopterin (Mo-MPT) cofactor (Moco or molybdenum cofactor) to form Mo-molybdopterin guanine dinucleotide (Mo-MGD) cofactor.</text>
</comment>
<dbReference type="SUPFAM" id="SSF53448">
    <property type="entry name" value="Nucleotide-diphospho-sugar transferases"/>
    <property type="match status" value="1"/>
</dbReference>
<evidence type="ECO:0000313" key="11">
    <source>
        <dbReference type="Proteomes" id="UP000425960"/>
    </source>
</evidence>
<evidence type="ECO:0000256" key="7">
    <source>
        <dbReference type="ARBA" id="ARBA00023150"/>
    </source>
</evidence>
<dbReference type="Pfam" id="PF12804">
    <property type="entry name" value="NTP_transf_3"/>
    <property type="match status" value="1"/>
</dbReference>
<feature type="domain" description="MobA-like NTP transferase" evidence="9">
    <location>
        <begin position="18"/>
        <end position="159"/>
    </location>
</feature>
<comment type="cofactor">
    <cofactor evidence="8">
        <name>Mg(2+)</name>
        <dbReference type="ChEBI" id="CHEBI:18420"/>
    </cofactor>
</comment>
<comment type="catalytic activity">
    <reaction evidence="8">
        <text>Mo-molybdopterin + GTP + H(+) = Mo-molybdopterin guanine dinucleotide + diphosphate</text>
        <dbReference type="Rhea" id="RHEA:34243"/>
        <dbReference type="ChEBI" id="CHEBI:15378"/>
        <dbReference type="ChEBI" id="CHEBI:33019"/>
        <dbReference type="ChEBI" id="CHEBI:37565"/>
        <dbReference type="ChEBI" id="CHEBI:71302"/>
        <dbReference type="ChEBI" id="CHEBI:71310"/>
        <dbReference type="EC" id="2.7.7.77"/>
    </reaction>
</comment>
<dbReference type="GO" id="GO:0046872">
    <property type="term" value="F:metal ion binding"/>
    <property type="evidence" value="ECO:0007669"/>
    <property type="project" value="UniProtKB-KW"/>
</dbReference>
<dbReference type="PANTHER" id="PTHR19136">
    <property type="entry name" value="MOLYBDENUM COFACTOR GUANYLYLTRANSFERASE"/>
    <property type="match status" value="1"/>
</dbReference>
<dbReference type="Gene3D" id="3.90.550.10">
    <property type="entry name" value="Spore Coat Polysaccharide Biosynthesis Protein SpsA, Chain A"/>
    <property type="match status" value="1"/>
</dbReference>
<dbReference type="CDD" id="cd02503">
    <property type="entry name" value="MobA"/>
    <property type="match status" value="1"/>
</dbReference>
<evidence type="ECO:0000259" key="9">
    <source>
        <dbReference type="Pfam" id="PF12804"/>
    </source>
</evidence>